<dbReference type="PANTHER" id="PTHR12815">
    <property type="entry name" value="SORTING AND ASSEMBLY MACHINERY SAMM50 PROTEIN FAMILY MEMBER"/>
    <property type="match status" value="1"/>
</dbReference>
<keyword evidence="3" id="KW-0472">Membrane</keyword>
<name>A0A9C9NFN0_9HYPH</name>
<gene>
    <name evidence="5" type="ORF">ENH89_11900</name>
</gene>
<dbReference type="Proteomes" id="UP000885680">
    <property type="component" value="Unassembled WGS sequence"/>
</dbReference>
<dbReference type="Pfam" id="PF01103">
    <property type="entry name" value="Omp85"/>
    <property type="match status" value="1"/>
</dbReference>
<evidence type="ECO:0000259" key="4">
    <source>
        <dbReference type="Pfam" id="PF01103"/>
    </source>
</evidence>
<organism evidence="5 6">
    <name type="scientific">Aurantimonas coralicida</name>
    <dbReference type="NCBI Taxonomy" id="182270"/>
    <lineage>
        <taxon>Bacteria</taxon>
        <taxon>Pseudomonadati</taxon>
        <taxon>Pseudomonadota</taxon>
        <taxon>Alphaproteobacteria</taxon>
        <taxon>Hyphomicrobiales</taxon>
        <taxon>Aurantimonadaceae</taxon>
        <taxon>Aurantimonas</taxon>
    </lineage>
</organism>
<reference evidence="5" key="1">
    <citation type="journal article" date="2020" name="mSystems">
        <title>Genome- and Community-Level Interaction Insights into Carbon Utilization and Element Cycling Functions of Hydrothermarchaeota in Hydrothermal Sediment.</title>
        <authorList>
            <person name="Zhou Z."/>
            <person name="Liu Y."/>
            <person name="Xu W."/>
            <person name="Pan J."/>
            <person name="Luo Z.H."/>
            <person name="Li M."/>
        </authorList>
    </citation>
    <scope>NUCLEOTIDE SEQUENCE</scope>
    <source>
        <strain evidence="5">HyVt-347</strain>
    </source>
</reference>
<evidence type="ECO:0000256" key="1">
    <source>
        <dbReference type="ARBA" id="ARBA00004370"/>
    </source>
</evidence>
<evidence type="ECO:0000313" key="5">
    <source>
        <dbReference type="EMBL" id="HEU01028.1"/>
    </source>
</evidence>
<evidence type="ECO:0000256" key="3">
    <source>
        <dbReference type="ARBA" id="ARBA00023136"/>
    </source>
</evidence>
<feature type="domain" description="Bacterial surface antigen (D15)" evidence="4">
    <location>
        <begin position="378"/>
        <end position="677"/>
    </location>
</feature>
<keyword evidence="2" id="KW-0812">Transmembrane</keyword>
<sequence>MLEATQEDEFGCARWSPLPCRIRWRLLSRRSQGERVWRREASDLQYRFPLFAKLAVIVLGSSLVAASPQPVAAFEIFGLTFFEDENAASDQVLDPVNYTVTLTVAPTEDDDGTVEEDLRDASTLIADEADPVSGSLGLLSKAKTDRKRLVATLFENARYDGLVDIFIEGRDIADLPPDATFTSRPVPVSIRVRPGPFYTLGRVAISTQGVPFDAAEYNLTPGSSARSVDLLKGEAKLLKDLRDQGRPFVAVTGREIVADAKTDRLDYSIAIAPGNPVPFGETWVAGAEDVDPGFIAYMAGVKAGEVFSPEELAAARDRLLKLGVFSSVTVREAKAQQPDGTLPVQVEVGERKFGFYGIGATYSNTEGAGASGYVGHRNLFGRAESIRLDASISRIGATAISSQGRKTDGADYAASLVFKKPGVLGPESVYVGSIEAKREHPLAYDRDSFAVTSGVEYEIDRNQTVVATVRGEYEEITDFLGTREYLLVSVPISYTFDNRDNELNPTEGLFAKALVEPTYGFNTQTPFVKTRLDASSYLSLSESDRFILAGRVAYGTIFGADLLDIPNDRRFYAGGGGSVRGYEFQSVGPYFPSTVPPGSGFNPDFVDTPTGGLSLFEASAEVRIGVTESIQIVPFVDVGTVSDDLVPDFSNFKIGAGVGARYITSFGPIRFDVAIPLDPG</sequence>
<comment type="subcellular location">
    <subcellularLocation>
        <location evidence="1">Membrane</location>
    </subcellularLocation>
</comment>
<dbReference type="AlphaFoldDB" id="A0A9C9NFN0"/>
<comment type="caution">
    <text evidence="5">The sequence shown here is derived from an EMBL/GenBank/DDBJ whole genome shotgun (WGS) entry which is preliminary data.</text>
</comment>
<dbReference type="InterPro" id="IPR000184">
    <property type="entry name" value="Bac_surfAg_D15"/>
</dbReference>
<evidence type="ECO:0000256" key="2">
    <source>
        <dbReference type="ARBA" id="ARBA00022452"/>
    </source>
</evidence>
<proteinExistence type="predicted"/>
<dbReference type="Gene3D" id="3.10.20.310">
    <property type="entry name" value="membrane protein fhac"/>
    <property type="match status" value="1"/>
</dbReference>
<evidence type="ECO:0000313" key="6">
    <source>
        <dbReference type="Proteomes" id="UP000885680"/>
    </source>
</evidence>
<protein>
    <submittedName>
        <fullName evidence="5">Outer membrane protein assembly factor</fullName>
    </submittedName>
</protein>
<dbReference type="InterPro" id="IPR039910">
    <property type="entry name" value="D15-like"/>
</dbReference>
<keyword evidence="2" id="KW-1134">Transmembrane beta strand</keyword>
<dbReference type="PANTHER" id="PTHR12815:SF42">
    <property type="entry name" value="BACTERIAL SURFACE ANTIGEN (D15) DOMAIN-CONTAINING PROTEIN"/>
    <property type="match status" value="1"/>
</dbReference>
<dbReference type="GO" id="GO:0019867">
    <property type="term" value="C:outer membrane"/>
    <property type="evidence" value="ECO:0007669"/>
    <property type="project" value="InterPro"/>
</dbReference>
<dbReference type="EMBL" id="DRGN01000170">
    <property type="protein sequence ID" value="HEU01028.1"/>
    <property type="molecule type" value="Genomic_DNA"/>
</dbReference>
<accession>A0A9C9NFN0</accession>
<feature type="non-terminal residue" evidence="5">
    <location>
        <position position="680"/>
    </location>
</feature>
<dbReference type="Gene3D" id="2.40.160.50">
    <property type="entry name" value="membrane protein fhac: a member of the omp85/tpsb transporter family"/>
    <property type="match status" value="1"/>
</dbReference>